<dbReference type="PATRIC" id="fig|1550241.5.peg.1498"/>
<dbReference type="GeneID" id="25402013"/>
<feature type="transmembrane region" description="Helical" evidence="1">
    <location>
        <begin position="107"/>
        <end position="129"/>
    </location>
</feature>
<dbReference type="KEGG" id="thf:MA03_07240"/>
<protein>
    <recommendedName>
        <fullName evidence="4">Type II secretion system protein GspF domain-containing protein</fullName>
    </recommendedName>
</protein>
<feature type="transmembrane region" description="Helical" evidence="1">
    <location>
        <begin position="170"/>
        <end position="186"/>
    </location>
</feature>
<keyword evidence="1" id="KW-1133">Transmembrane helix</keyword>
<feature type="transmembrane region" description="Helical" evidence="1">
    <location>
        <begin position="380"/>
        <end position="404"/>
    </location>
</feature>
<dbReference type="STRING" id="1550241.MA03_07240"/>
<dbReference type="AlphaFoldDB" id="A0A0F7FIA5"/>
<accession>A0A0F7FIA5</accession>
<evidence type="ECO:0000313" key="2">
    <source>
        <dbReference type="EMBL" id="AKG39074.1"/>
    </source>
</evidence>
<keyword evidence="1" id="KW-0812">Transmembrane</keyword>
<keyword evidence="1" id="KW-0472">Membrane</keyword>
<evidence type="ECO:0000313" key="3">
    <source>
        <dbReference type="Proteomes" id="UP000067434"/>
    </source>
</evidence>
<feature type="transmembrane region" description="Helical" evidence="1">
    <location>
        <begin position="303"/>
        <end position="328"/>
    </location>
</feature>
<name>A0A0F7FIA5_9CREN</name>
<dbReference type="EMBL" id="CP009961">
    <property type="protein sequence ID" value="AKG39074.1"/>
    <property type="molecule type" value="Genomic_DNA"/>
</dbReference>
<gene>
    <name evidence="2" type="ORF">MA03_07240</name>
</gene>
<keyword evidence="3" id="KW-1185">Reference proteome</keyword>
<dbReference type="HOGENOM" id="CLU_679021_0_0_2"/>
<evidence type="ECO:0008006" key="4">
    <source>
        <dbReference type="Google" id="ProtNLM"/>
    </source>
</evidence>
<feature type="transmembrane region" description="Helical" evidence="1">
    <location>
        <begin position="348"/>
        <end position="368"/>
    </location>
</feature>
<proteinExistence type="predicted"/>
<dbReference type="RefSeq" id="WP_052884610.1">
    <property type="nucleotide sequence ID" value="NZ_CP009961.1"/>
</dbReference>
<evidence type="ECO:0000256" key="1">
    <source>
        <dbReference type="SAM" id="Phobius"/>
    </source>
</evidence>
<sequence>MSLSLTWIRSEADAVPLALIMLSSPQLPLTTLREVRRHGFDYLPDPEDLALGSARLDGYSERMRRVLEAAVEVQRSGSRSALEERLRDVLSELRTTLDTADYNISNLYSLVSTFTSTVPATIVATLALVGGGAGAAALTLISVGLVLAFISGVVIFPWEFGTPTPPLRTYLALLAALPVALLAYLLHAPQPLTLSLAVGSVPAAVLHLHWSRRELKSLERAREMVRVASRAVVNPFHSLVREGLIQDPEDLLKPEWKGFARAATLGLWQVLLHGGYENLHKLEEYTSQILEFVKRLRSKTRVFMVYTLIEAGIVGAIYAVVLATSALFAGGGEWLSRAGISSAGLLELQQLIDPVLALTSLTLAAATAGAREGRPHLLTIYLPITAGAVWLFYTAASALAPSLFG</sequence>
<feature type="transmembrane region" description="Helical" evidence="1">
    <location>
        <begin position="135"/>
        <end position="158"/>
    </location>
</feature>
<reference evidence="2 3" key="1">
    <citation type="journal article" date="2015" name="Stand. Genomic Sci.">
        <title>Complete genome sequence of and proposal of Thermofilum uzonense sp. nov. a novel hyperthermophilic crenarchaeon and emended description of the genus Thermofilum.</title>
        <authorList>
            <person name="Toshchakov S.V."/>
            <person name="Korzhenkov A.A."/>
            <person name="Samarov N.I."/>
            <person name="Mazunin I.O."/>
            <person name="Mozhey O.I."/>
            <person name="Shmyr I.S."/>
            <person name="Derbikova K.S."/>
            <person name="Taranov E.A."/>
            <person name="Dominova I.N."/>
            <person name="Bonch-Osmolovskaya E.A."/>
            <person name="Patrushev M.V."/>
            <person name="Podosokorskaya O.A."/>
            <person name="Kublanov I.V."/>
        </authorList>
    </citation>
    <scope>NUCLEOTIDE SEQUENCE [LARGE SCALE GENOMIC DNA]</scope>
    <source>
        <strain evidence="2 3">1807-2</strain>
    </source>
</reference>
<dbReference type="Proteomes" id="UP000067434">
    <property type="component" value="Chromosome"/>
</dbReference>
<organism evidence="2 3">
    <name type="scientific">Infirmifilum uzonense</name>
    <dbReference type="NCBI Taxonomy" id="1550241"/>
    <lineage>
        <taxon>Archaea</taxon>
        <taxon>Thermoproteota</taxon>
        <taxon>Thermoprotei</taxon>
        <taxon>Thermofilales</taxon>
        <taxon>Thermofilaceae</taxon>
        <taxon>Infirmifilum</taxon>
    </lineage>
</organism>
<feature type="transmembrane region" description="Helical" evidence="1">
    <location>
        <begin position="192"/>
        <end position="210"/>
    </location>
</feature>